<organism evidence="1">
    <name type="scientific">Amphimedon queenslandica</name>
    <name type="common">Sponge</name>
    <dbReference type="NCBI Taxonomy" id="400682"/>
    <lineage>
        <taxon>Eukaryota</taxon>
        <taxon>Metazoa</taxon>
        <taxon>Porifera</taxon>
        <taxon>Demospongiae</taxon>
        <taxon>Heteroscleromorpha</taxon>
        <taxon>Haplosclerida</taxon>
        <taxon>Niphatidae</taxon>
        <taxon>Amphimedon</taxon>
    </lineage>
</organism>
<name>A0A1X7TNN3_AMPQE</name>
<sequence length="178" mass="20333">MPIVDKVLCQVPVKCKTCGDPVPLSAANKKCSHHEQPEHVTLEEVIKVPLAAEPTNLEKRAAGNLVFQMIHHQGDSTLTLPKRGRVNINKKNYMLQLYLFQPLHLIKIPHSIISTSESLRFTKRRRFEQLANIRELLSIGDTEEQMADEIKKVPTEERESLMRDKFYGNCSPRPRATP</sequence>
<proteinExistence type="predicted"/>
<dbReference type="EnsemblMetazoa" id="Aqu2.1.16490_001">
    <property type="protein sequence ID" value="Aqu2.1.16490_001"/>
    <property type="gene ID" value="Aqu2.1.16490"/>
</dbReference>
<protein>
    <submittedName>
        <fullName evidence="1">Uncharacterized protein</fullName>
    </submittedName>
</protein>
<reference evidence="1" key="1">
    <citation type="submission" date="2017-05" db="UniProtKB">
        <authorList>
            <consortium name="EnsemblMetazoa"/>
        </authorList>
    </citation>
    <scope>IDENTIFICATION</scope>
</reference>
<dbReference type="InParanoid" id="A0A1X7TNN3"/>
<dbReference type="AlphaFoldDB" id="A0A1X7TNN3"/>
<evidence type="ECO:0000313" key="1">
    <source>
        <dbReference type="EnsemblMetazoa" id="Aqu2.1.16490_001"/>
    </source>
</evidence>
<accession>A0A1X7TNN3</accession>